<feature type="compositionally biased region" description="Polar residues" evidence="1">
    <location>
        <begin position="109"/>
        <end position="118"/>
    </location>
</feature>
<evidence type="ECO:0000313" key="2">
    <source>
        <dbReference type="EMBL" id="KAG9442940.1"/>
    </source>
</evidence>
<reference evidence="2 3" key="1">
    <citation type="submission" date="2021-07" db="EMBL/GenBank/DDBJ databases">
        <title>The Aristolochia fimbriata genome: insights into angiosperm evolution, floral development and chemical biosynthesis.</title>
        <authorList>
            <person name="Jiao Y."/>
        </authorList>
    </citation>
    <scope>NUCLEOTIDE SEQUENCE [LARGE SCALE GENOMIC DNA]</scope>
    <source>
        <strain evidence="2">IBCAS-2021</strain>
        <tissue evidence="2">Leaf</tissue>
    </source>
</reference>
<comment type="caution">
    <text evidence="2">The sequence shown here is derived from an EMBL/GenBank/DDBJ whole genome shotgun (WGS) entry which is preliminary data.</text>
</comment>
<sequence length="118" mass="12730">MAKQAEGDSISFPFLPSTPWDGATCSTTSDPLTQKSPAAFGAKHASKARPLTTEPPTCCCFLQETSSCERKDTLLKGKKLTIKGMDDEPPLTSHINYGFVGEVEDNSRDQSTGSIEKM</sequence>
<evidence type="ECO:0000313" key="3">
    <source>
        <dbReference type="Proteomes" id="UP000825729"/>
    </source>
</evidence>
<dbReference type="EMBL" id="JAINDJ010000007">
    <property type="protein sequence ID" value="KAG9442940.1"/>
    <property type="molecule type" value="Genomic_DNA"/>
</dbReference>
<feature type="compositionally biased region" description="Polar residues" evidence="1">
    <location>
        <begin position="24"/>
        <end position="36"/>
    </location>
</feature>
<dbReference type="AlphaFoldDB" id="A0AAV7E222"/>
<gene>
    <name evidence="2" type="ORF">H6P81_018794</name>
</gene>
<keyword evidence="3" id="KW-1185">Reference proteome</keyword>
<proteinExistence type="predicted"/>
<name>A0AAV7E222_ARIFI</name>
<feature type="region of interest" description="Disordered" evidence="1">
    <location>
        <begin position="83"/>
        <end position="118"/>
    </location>
</feature>
<organism evidence="2 3">
    <name type="scientific">Aristolochia fimbriata</name>
    <name type="common">White veined hardy Dutchman's pipe vine</name>
    <dbReference type="NCBI Taxonomy" id="158543"/>
    <lineage>
        <taxon>Eukaryota</taxon>
        <taxon>Viridiplantae</taxon>
        <taxon>Streptophyta</taxon>
        <taxon>Embryophyta</taxon>
        <taxon>Tracheophyta</taxon>
        <taxon>Spermatophyta</taxon>
        <taxon>Magnoliopsida</taxon>
        <taxon>Magnoliidae</taxon>
        <taxon>Piperales</taxon>
        <taxon>Aristolochiaceae</taxon>
        <taxon>Aristolochia</taxon>
    </lineage>
</organism>
<accession>A0AAV7E222</accession>
<evidence type="ECO:0000256" key="1">
    <source>
        <dbReference type="SAM" id="MobiDB-lite"/>
    </source>
</evidence>
<dbReference type="Proteomes" id="UP000825729">
    <property type="component" value="Unassembled WGS sequence"/>
</dbReference>
<protein>
    <submittedName>
        <fullName evidence="2">Uncharacterized protein</fullName>
    </submittedName>
</protein>
<feature type="region of interest" description="Disordered" evidence="1">
    <location>
        <begin position="1"/>
        <end position="53"/>
    </location>
</feature>